<organism evidence="3 4">
    <name type="scientific">Streptomyces milbemycinicus</name>
    <dbReference type="NCBI Taxonomy" id="476552"/>
    <lineage>
        <taxon>Bacteria</taxon>
        <taxon>Bacillati</taxon>
        <taxon>Actinomycetota</taxon>
        <taxon>Actinomycetes</taxon>
        <taxon>Kitasatosporales</taxon>
        <taxon>Streptomycetaceae</taxon>
        <taxon>Streptomyces</taxon>
    </lineage>
</organism>
<feature type="transmembrane region" description="Helical" evidence="2">
    <location>
        <begin position="69"/>
        <end position="88"/>
    </location>
</feature>
<feature type="compositionally biased region" description="Low complexity" evidence="1">
    <location>
        <begin position="1"/>
        <end position="14"/>
    </location>
</feature>
<gene>
    <name evidence="3" type="ORF">ACI2L5_16515</name>
</gene>
<dbReference type="Proteomes" id="UP001620295">
    <property type="component" value="Unassembled WGS sequence"/>
</dbReference>
<dbReference type="RefSeq" id="WP_358636053.1">
    <property type="nucleotide sequence ID" value="NZ_JBFACG010000009.1"/>
</dbReference>
<proteinExistence type="predicted"/>
<evidence type="ECO:0000256" key="2">
    <source>
        <dbReference type="SAM" id="Phobius"/>
    </source>
</evidence>
<evidence type="ECO:0000313" key="4">
    <source>
        <dbReference type="Proteomes" id="UP001620295"/>
    </source>
</evidence>
<evidence type="ECO:0000256" key="1">
    <source>
        <dbReference type="SAM" id="MobiDB-lite"/>
    </source>
</evidence>
<evidence type="ECO:0000313" key="3">
    <source>
        <dbReference type="EMBL" id="MFK4266526.1"/>
    </source>
</evidence>
<keyword evidence="4" id="KW-1185">Reference proteome</keyword>
<keyword evidence="2" id="KW-0812">Transmembrane</keyword>
<name>A0ABW8LKT1_9ACTN</name>
<sequence>MTGRGNPPEGTPEGVPGGGDDEYRSVVFDESFVRAARLQEFSAQERMGDHARAVRSRHAWARAGASRQAVILVLLIAFAFATAVYLGVRHPYQSPPPQAVEPLRSSVVPLAPRGQVPGGEPAALFVNSPAAAFATGAAGVTLPGVRRTHSFSESQVMTALTTAKEYIVKSALDPAVLAGGEARSVRLLLDPDQLDQFDRSLEHPADDGRYAATGWLNRFNPAEAALAAPAVRVHGTLTATERSTTTLEVTADHTFVYAVKRPHEGGTDHASLFTVRRETRFRFDRDDLRDHHLEVVQSSVLAGPQACAANAAGYLRPLLAGQSAKGDAPPGTDPYSSGRSTASLCGVLSPGAVPHLPGSAS</sequence>
<keyword evidence="2" id="KW-1133">Transmembrane helix</keyword>
<protein>
    <submittedName>
        <fullName evidence="3">Uncharacterized protein</fullName>
    </submittedName>
</protein>
<feature type="region of interest" description="Disordered" evidence="1">
    <location>
        <begin position="1"/>
        <end position="21"/>
    </location>
</feature>
<accession>A0ABW8LKT1</accession>
<keyword evidence="2" id="KW-0472">Membrane</keyword>
<comment type="caution">
    <text evidence="3">The sequence shown here is derived from an EMBL/GenBank/DDBJ whole genome shotgun (WGS) entry which is preliminary data.</text>
</comment>
<reference evidence="3 4" key="1">
    <citation type="submission" date="2024-11" db="EMBL/GenBank/DDBJ databases">
        <title>The Natural Products Discovery Center: Release of the First 8490 Sequenced Strains for Exploring Actinobacteria Biosynthetic Diversity.</title>
        <authorList>
            <person name="Kalkreuter E."/>
            <person name="Kautsar S.A."/>
            <person name="Yang D."/>
            <person name="Bader C.D."/>
            <person name="Teijaro C.N."/>
            <person name="Fluegel L."/>
            <person name="Davis C.M."/>
            <person name="Simpson J.R."/>
            <person name="Lauterbach L."/>
            <person name="Steele A.D."/>
            <person name="Gui C."/>
            <person name="Meng S."/>
            <person name="Li G."/>
            <person name="Viehrig K."/>
            <person name="Ye F."/>
            <person name="Su P."/>
            <person name="Kiefer A.F."/>
            <person name="Nichols A."/>
            <person name="Cepeda A.J."/>
            <person name="Yan W."/>
            <person name="Fan B."/>
            <person name="Jiang Y."/>
            <person name="Adhikari A."/>
            <person name="Zheng C.-J."/>
            <person name="Schuster L."/>
            <person name="Cowan T.M."/>
            <person name="Smanski M.J."/>
            <person name="Chevrette M.G."/>
            <person name="De Carvalho L.P.S."/>
            <person name="Shen B."/>
        </authorList>
    </citation>
    <scope>NUCLEOTIDE SEQUENCE [LARGE SCALE GENOMIC DNA]</scope>
    <source>
        <strain evidence="3 4">NPDC020863</strain>
    </source>
</reference>
<dbReference type="EMBL" id="JBJDQH010000005">
    <property type="protein sequence ID" value="MFK4266526.1"/>
    <property type="molecule type" value="Genomic_DNA"/>
</dbReference>